<proteinExistence type="inferred from homology"/>
<dbReference type="PIRSF" id="PIRSF003073">
    <property type="entry name" value="DNAC_TnpB_IstB"/>
    <property type="match status" value="1"/>
</dbReference>
<name>A0A0D8BQJ1_GEOKU</name>
<protein>
    <submittedName>
        <fullName evidence="5">IstB-like ATP binding family protein</fullName>
    </submittedName>
</protein>
<dbReference type="NCBIfam" id="NF038214">
    <property type="entry name" value="IS21_help_AAA"/>
    <property type="match status" value="1"/>
</dbReference>
<dbReference type="OrthoDB" id="2052561at2"/>
<dbReference type="PANTHER" id="PTHR30050">
    <property type="entry name" value="CHROMOSOMAL REPLICATION INITIATOR PROTEIN DNAA"/>
    <property type="match status" value="1"/>
</dbReference>
<dbReference type="InterPro" id="IPR027417">
    <property type="entry name" value="P-loop_NTPase"/>
</dbReference>
<gene>
    <name evidence="5" type="ORF">LG52_1917</name>
</gene>
<keyword evidence="3" id="KW-0067">ATP-binding</keyword>
<dbReference type="InterPro" id="IPR028350">
    <property type="entry name" value="DNAC/IstB-like"/>
</dbReference>
<evidence type="ECO:0000313" key="6">
    <source>
        <dbReference type="Proteomes" id="UP000032522"/>
    </source>
</evidence>
<accession>A0A0D8BQJ1</accession>
<dbReference type="Proteomes" id="UP000032522">
    <property type="component" value="Unassembled WGS sequence"/>
</dbReference>
<dbReference type="InterPro" id="IPR003593">
    <property type="entry name" value="AAA+_ATPase"/>
</dbReference>
<dbReference type="InterPro" id="IPR047661">
    <property type="entry name" value="IstB"/>
</dbReference>
<evidence type="ECO:0000256" key="3">
    <source>
        <dbReference type="ARBA" id="ARBA00022840"/>
    </source>
</evidence>
<dbReference type="PATRIC" id="fig|1462.6.peg.2153"/>
<evidence type="ECO:0000313" key="5">
    <source>
        <dbReference type="EMBL" id="KJE25667.1"/>
    </source>
</evidence>
<comment type="similarity">
    <text evidence="1">Belongs to the IS21/IS1162 putative ATP-binding protein family.</text>
</comment>
<dbReference type="GO" id="GO:0006260">
    <property type="term" value="P:DNA replication"/>
    <property type="evidence" value="ECO:0007669"/>
    <property type="project" value="TreeGrafter"/>
</dbReference>
<dbReference type="EMBL" id="JYBP01000003">
    <property type="protein sequence ID" value="KJE25667.1"/>
    <property type="molecule type" value="Genomic_DNA"/>
</dbReference>
<reference evidence="5 6" key="1">
    <citation type="submission" date="2015-01" db="EMBL/GenBank/DDBJ databases">
        <authorList>
            <person name="Filippidou S."/>
            <person name="Jeanneret N."/>
            <person name="Russel-Delif L."/>
            <person name="Junier T."/>
            <person name="Wunderlin T."/>
            <person name="Molina V."/>
            <person name="Johnson S.L."/>
            <person name="Davenport K.W."/>
            <person name="Chain P.S."/>
            <person name="Dorador C."/>
            <person name="Junier P."/>
        </authorList>
    </citation>
    <scope>NUCLEOTIDE SEQUENCE [LARGE SCALE GENOMIC DNA]</scope>
    <source>
        <strain evidence="5 6">Et7/4</strain>
    </source>
</reference>
<sequence>MRAEVKEICKALHLAYIADRFEEVMFETKEQFLRDVLALELSCRQQAKQARLIKKAKFRELKWLKDYEWSDHIHWPTTTSKKELCDLRFLERKQNVLLLGSPGTGKTHLATALGIQACQQGHEVRFFRVADLVAQLEEALKNGTLGRLKRSIDACELLILDELGYVPFQKQGSELLFHIIGDCYERKSVIVTSNLEFGQWNRVFGDNRLTAALVDRLVHHAHILAFTGESYRLRNALSAIQPSSSPGLEP</sequence>
<dbReference type="CDD" id="cd00009">
    <property type="entry name" value="AAA"/>
    <property type="match status" value="1"/>
</dbReference>
<dbReference type="GO" id="GO:0005524">
    <property type="term" value="F:ATP binding"/>
    <property type="evidence" value="ECO:0007669"/>
    <property type="project" value="UniProtKB-KW"/>
</dbReference>
<dbReference type="Gene3D" id="3.40.50.300">
    <property type="entry name" value="P-loop containing nucleotide triphosphate hydrolases"/>
    <property type="match status" value="1"/>
</dbReference>
<dbReference type="SMART" id="SM00382">
    <property type="entry name" value="AAA"/>
    <property type="match status" value="1"/>
</dbReference>
<dbReference type="PANTHER" id="PTHR30050:SF4">
    <property type="entry name" value="ATP-BINDING PROTEIN RV3427C IN INSERTION SEQUENCE-RELATED"/>
    <property type="match status" value="1"/>
</dbReference>
<keyword evidence="2" id="KW-0547">Nucleotide-binding</keyword>
<dbReference type="Pfam" id="PF01695">
    <property type="entry name" value="IstB_IS21"/>
    <property type="match status" value="1"/>
</dbReference>
<dbReference type="InterPro" id="IPR002611">
    <property type="entry name" value="IstB_ATP-bd"/>
</dbReference>
<dbReference type="SUPFAM" id="SSF52540">
    <property type="entry name" value="P-loop containing nucleoside triphosphate hydrolases"/>
    <property type="match status" value="1"/>
</dbReference>
<evidence type="ECO:0000256" key="2">
    <source>
        <dbReference type="ARBA" id="ARBA00022741"/>
    </source>
</evidence>
<dbReference type="AlphaFoldDB" id="A0A0D8BQJ1"/>
<comment type="caution">
    <text evidence="5">The sequence shown here is derived from an EMBL/GenBank/DDBJ whole genome shotgun (WGS) entry which is preliminary data.</text>
</comment>
<organism evidence="5 6">
    <name type="scientific">Geobacillus kaustophilus</name>
    <dbReference type="NCBI Taxonomy" id="1462"/>
    <lineage>
        <taxon>Bacteria</taxon>
        <taxon>Bacillati</taxon>
        <taxon>Bacillota</taxon>
        <taxon>Bacilli</taxon>
        <taxon>Bacillales</taxon>
        <taxon>Anoxybacillaceae</taxon>
        <taxon>Geobacillus</taxon>
        <taxon>Geobacillus thermoleovorans group</taxon>
    </lineage>
</organism>
<dbReference type="RefSeq" id="WP_044731766.1">
    <property type="nucleotide sequence ID" value="NZ_JYBP01000003.1"/>
</dbReference>
<evidence type="ECO:0000256" key="1">
    <source>
        <dbReference type="ARBA" id="ARBA00008059"/>
    </source>
</evidence>
<feature type="domain" description="AAA+ ATPase" evidence="4">
    <location>
        <begin position="92"/>
        <end position="224"/>
    </location>
</feature>
<evidence type="ECO:0000259" key="4">
    <source>
        <dbReference type="SMART" id="SM00382"/>
    </source>
</evidence>